<sequence>MIGKKVLRISNIMVRLAVRLLTSARNTYFRNFPQAYIDREMGVKRDPAYKPRTYRNTEHRPWAMQEKNLNHPRNKIPPQKRLVHAPLPEWEIFQGDMVQVLVGKDKGRRGEVVQTVQERNWCFVGGRNLTYEKYAESSGIPAKLISKELPLDVVTEVALLDPVDNEPTKIEWRYTEQGDRVRVSKRTGRIIPIPHLAMETYEYKTKSTYREEPKDTRQKELSEVTYVPTSKTFEEEIMDKMGIVETRKQGGTFWY</sequence>
<evidence type="ECO:0000256" key="3">
    <source>
        <dbReference type="ARBA" id="ARBA00023274"/>
    </source>
</evidence>
<dbReference type="PANTHER" id="PTHR12903">
    <property type="entry name" value="MITOCHONDRIAL RIBOSOMAL PROTEIN L24"/>
    <property type="match status" value="1"/>
</dbReference>
<comment type="caution">
    <text evidence="9">The sequence shown here is derived from an EMBL/GenBank/DDBJ whole genome shotgun (WGS) entry which is preliminary data.</text>
</comment>
<evidence type="ECO:0000256" key="4">
    <source>
        <dbReference type="ARBA" id="ARBA00035283"/>
    </source>
</evidence>
<protein>
    <recommendedName>
        <fullName evidence="4">Large ribosomal subunit protein uL24m</fullName>
    </recommendedName>
    <alternativeName>
        <fullName evidence="5">39S ribosomal protein L24, mitochondrial</fullName>
    </alternativeName>
</protein>
<evidence type="ECO:0000259" key="8">
    <source>
        <dbReference type="Pfam" id="PF17136"/>
    </source>
</evidence>
<dbReference type="GO" id="GO:0003735">
    <property type="term" value="F:structural constituent of ribosome"/>
    <property type="evidence" value="ECO:0007669"/>
    <property type="project" value="InterPro"/>
</dbReference>
<dbReference type="InterPro" id="IPR041988">
    <property type="entry name" value="Ribosomal_uL24_KOW"/>
</dbReference>
<evidence type="ECO:0000259" key="7">
    <source>
        <dbReference type="Pfam" id="PF00467"/>
    </source>
</evidence>
<evidence type="ECO:0000256" key="6">
    <source>
        <dbReference type="RuleBase" id="RU003477"/>
    </source>
</evidence>
<name>A0A1W0WBA6_HYPEX</name>
<dbReference type="InterPro" id="IPR014722">
    <property type="entry name" value="Rib_uL2_dom2"/>
</dbReference>
<dbReference type="PROSITE" id="PS01108">
    <property type="entry name" value="RIBOSOMAL_L24"/>
    <property type="match status" value="1"/>
</dbReference>
<dbReference type="Gene3D" id="2.30.30.30">
    <property type="match status" value="1"/>
</dbReference>
<dbReference type="EMBL" id="MTYJ01000144">
    <property type="protein sequence ID" value="OQV12452.1"/>
    <property type="molecule type" value="Genomic_DNA"/>
</dbReference>
<feature type="domain" description="KOW" evidence="7">
    <location>
        <begin position="95"/>
        <end position="120"/>
    </location>
</feature>
<organism evidence="9 10">
    <name type="scientific">Hypsibius exemplaris</name>
    <name type="common">Freshwater tardigrade</name>
    <dbReference type="NCBI Taxonomy" id="2072580"/>
    <lineage>
        <taxon>Eukaryota</taxon>
        <taxon>Metazoa</taxon>
        <taxon>Ecdysozoa</taxon>
        <taxon>Tardigrada</taxon>
        <taxon>Eutardigrada</taxon>
        <taxon>Parachela</taxon>
        <taxon>Hypsibioidea</taxon>
        <taxon>Hypsibiidae</taxon>
        <taxon>Hypsibius</taxon>
    </lineage>
</organism>
<dbReference type="GO" id="GO:1990904">
    <property type="term" value="C:ribonucleoprotein complex"/>
    <property type="evidence" value="ECO:0007669"/>
    <property type="project" value="UniProtKB-KW"/>
</dbReference>
<dbReference type="GO" id="GO:0006412">
    <property type="term" value="P:translation"/>
    <property type="evidence" value="ECO:0007669"/>
    <property type="project" value="InterPro"/>
</dbReference>
<dbReference type="Proteomes" id="UP000192578">
    <property type="component" value="Unassembled WGS sequence"/>
</dbReference>
<dbReference type="SUPFAM" id="SSF50104">
    <property type="entry name" value="Translation proteins SH3-like domain"/>
    <property type="match status" value="1"/>
</dbReference>
<dbReference type="GO" id="GO:0005840">
    <property type="term" value="C:ribosome"/>
    <property type="evidence" value="ECO:0007669"/>
    <property type="project" value="UniProtKB-KW"/>
</dbReference>
<keyword evidence="3 6" id="KW-0687">Ribonucleoprotein</keyword>
<dbReference type="OrthoDB" id="359154at2759"/>
<dbReference type="InterPro" id="IPR003256">
    <property type="entry name" value="Ribosomal_uL24"/>
</dbReference>
<dbReference type="Pfam" id="PF00467">
    <property type="entry name" value="KOW"/>
    <property type="match status" value="1"/>
</dbReference>
<evidence type="ECO:0000313" key="10">
    <source>
        <dbReference type="Proteomes" id="UP000192578"/>
    </source>
</evidence>
<reference evidence="10" key="1">
    <citation type="submission" date="2017-01" db="EMBL/GenBank/DDBJ databases">
        <title>Comparative genomics of anhydrobiosis in the tardigrade Hypsibius dujardini.</title>
        <authorList>
            <person name="Yoshida Y."/>
            <person name="Koutsovoulos G."/>
            <person name="Laetsch D."/>
            <person name="Stevens L."/>
            <person name="Kumar S."/>
            <person name="Horikawa D."/>
            <person name="Ishino K."/>
            <person name="Komine S."/>
            <person name="Tomita M."/>
            <person name="Blaxter M."/>
            <person name="Arakawa K."/>
        </authorList>
    </citation>
    <scope>NUCLEOTIDE SEQUENCE [LARGE SCALE GENOMIC DNA]</scope>
    <source>
        <strain evidence="10">Z151</strain>
    </source>
</reference>
<dbReference type="InterPro" id="IPR005824">
    <property type="entry name" value="KOW"/>
</dbReference>
<evidence type="ECO:0000313" key="9">
    <source>
        <dbReference type="EMBL" id="OQV12452.1"/>
    </source>
</evidence>
<dbReference type="NCBIfam" id="TIGR01079">
    <property type="entry name" value="rplX_bact"/>
    <property type="match status" value="1"/>
</dbReference>
<feature type="domain" description="Large ribosomal subunit protein uL24 C-terminal" evidence="8">
    <location>
        <begin position="143"/>
        <end position="191"/>
    </location>
</feature>
<gene>
    <name evidence="9" type="ORF">BV898_13252</name>
</gene>
<dbReference type="AlphaFoldDB" id="A0A1W0WBA6"/>
<dbReference type="InterPro" id="IPR005825">
    <property type="entry name" value="Ribosomal_uL24_CS"/>
</dbReference>
<dbReference type="InterPro" id="IPR008991">
    <property type="entry name" value="Translation_prot_SH3-like_sf"/>
</dbReference>
<dbReference type="InterPro" id="IPR057264">
    <property type="entry name" value="Ribosomal_uL24_C"/>
</dbReference>
<keyword evidence="2 6" id="KW-0689">Ribosomal protein</keyword>
<accession>A0A1W0WBA6</accession>
<evidence type="ECO:0000256" key="5">
    <source>
        <dbReference type="ARBA" id="ARBA00035357"/>
    </source>
</evidence>
<evidence type="ECO:0000256" key="1">
    <source>
        <dbReference type="ARBA" id="ARBA00010618"/>
    </source>
</evidence>
<proteinExistence type="inferred from homology"/>
<dbReference type="Pfam" id="PF17136">
    <property type="entry name" value="ribosomal_L24"/>
    <property type="match status" value="1"/>
</dbReference>
<evidence type="ECO:0000256" key="2">
    <source>
        <dbReference type="ARBA" id="ARBA00022980"/>
    </source>
</evidence>
<comment type="similarity">
    <text evidence="1 6">Belongs to the universal ribosomal protein uL24 family.</text>
</comment>
<dbReference type="GO" id="GO:0003723">
    <property type="term" value="F:RNA binding"/>
    <property type="evidence" value="ECO:0007669"/>
    <property type="project" value="InterPro"/>
</dbReference>
<dbReference type="CDD" id="cd06089">
    <property type="entry name" value="KOW_RPL26"/>
    <property type="match status" value="1"/>
</dbReference>
<keyword evidence="10" id="KW-1185">Reference proteome</keyword>